<feature type="compositionally biased region" description="Basic and acidic residues" evidence="1">
    <location>
        <begin position="1"/>
        <end position="12"/>
    </location>
</feature>
<evidence type="ECO:0000313" key="3">
    <source>
        <dbReference type="Proteomes" id="UP001153269"/>
    </source>
</evidence>
<proteinExistence type="predicted"/>
<reference evidence="2" key="1">
    <citation type="submission" date="2020-03" db="EMBL/GenBank/DDBJ databases">
        <authorList>
            <person name="Weist P."/>
        </authorList>
    </citation>
    <scope>NUCLEOTIDE SEQUENCE</scope>
</reference>
<organism evidence="2 3">
    <name type="scientific">Pleuronectes platessa</name>
    <name type="common">European plaice</name>
    <dbReference type="NCBI Taxonomy" id="8262"/>
    <lineage>
        <taxon>Eukaryota</taxon>
        <taxon>Metazoa</taxon>
        <taxon>Chordata</taxon>
        <taxon>Craniata</taxon>
        <taxon>Vertebrata</taxon>
        <taxon>Euteleostomi</taxon>
        <taxon>Actinopterygii</taxon>
        <taxon>Neopterygii</taxon>
        <taxon>Teleostei</taxon>
        <taxon>Neoteleostei</taxon>
        <taxon>Acanthomorphata</taxon>
        <taxon>Carangaria</taxon>
        <taxon>Pleuronectiformes</taxon>
        <taxon>Pleuronectoidei</taxon>
        <taxon>Pleuronectidae</taxon>
        <taxon>Pleuronectes</taxon>
    </lineage>
</organism>
<protein>
    <submittedName>
        <fullName evidence="2">Uncharacterized protein</fullName>
    </submittedName>
</protein>
<comment type="caution">
    <text evidence="2">The sequence shown here is derived from an EMBL/GenBank/DDBJ whole genome shotgun (WGS) entry which is preliminary data.</text>
</comment>
<dbReference type="AlphaFoldDB" id="A0A9N7YZI5"/>
<sequence>MAILQQKKEKWKQSGGPFPSTRSKPQDNLGCRSHTPGRDGDDDGEGAKFGARRLAAKSNQRATQHPLLSSVRQSATLPRSLAAWRNLRCLGSSSSSSPEEEEARGGSGDPERRPHSGVPADSWTRRDGRAL</sequence>
<evidence type="ECO:0000256" key="1">
    <source>
        <dbReference type="SAM" id="MobiDB-lite"/>
    </source>
</evidence>
<dbReference type="EMBL" id="CADEAL010003257">
    <property type="protein sequence ID" value="CAB1444000.1"/>
    <property type="molecule type" value="Genomic_DNA"/>
</dbReference>
<accession>A0A9N7YZI5</accession>
<feature type="region of interest" description="Disordered" evidence="1">
    <location>
        <begin position="90"/>
        <end position="131"/>
    </location>
</feature>
<feature type="region of interest" description="Disordered" evidence="1">
    <location>
        <begin position="1"/>
        <end position="75"/>
    </location>
</feature>
<keyword evidence="3" id="KW-1185">Reference proteome</keyword>
<gene>
    <name evidence="2" type="ORF">PLEPLA_LOCUS31716</name>
</gene>
<dbReference type="Proteomes" id="UP001153269">
    <property type="component" value="Unassembled WGS sequence"/>
</dbReference>
<feature type="compositionally biased region" description="Polar residues" evidence="1">
    <location>
        <begin position="57"/>
        <end position="75"/>
    </location>
</feature>
<evidence type="ECO:0000313" key="2">
    <source>
        <dbReference type="EMBL" id="CAB1444000.1"/>
    </source>
</evidence>
<name>A0A9N7YZI5_PLEPL</name>